<dbReference type="GO" id="GO:0016020">
    <property type="term" value="C:membrane"/>
    <property type="evidence" value="ECO:0007669"/>
    <property type="project" value="UniProtKB-SubCell"/>
</dbReference>
<dbReference type="GO" id="GO:0015020">
    <property type="term" value="F:glucuronosyltransferase activity"/>
    <property type="evidence" value="ECO:0007669"/>
    <property type="project" value="UniProtKB-EC"/>
</dbReference>
<dbReference type="EMBL" id="AZBU02000013">
    <property type="protein sequence ID" value="TKR58685.1"/>
    <property type="molecule type" value="Genomic_DNA"/>
</dbReference>
<gene>
    <name evidence="7" type="ORF">L596_030098</name>
</gene>
<comment type="caution">
    <text evidence="7">The sequence shown here is derived from an EMBL/GenBank/DDBJ whole genome shotgun (WGS) entry which is preliminary data.</text>
</comment>
<reference evidence="7 8" key="2">
    <citation type="journal article" date="2019" name="G3 (Bethesda)">
        <title>Hybrid Assembly of the Genome of the Entomopathogenic Nematode Steinernema carpocapsae Identifies the X-Chromosome.</title>
        <authorList>
            <person name="Serra L."/>
            <person name="Macchietto M."/>
            <person name="Macias-Munoz A."/>
            <person name="McGill C.J."/>
            <person name="Rodriguez I.M."/>
            <person name="Rodriguez B."/>
            <person name="Murad R."/>
            <person name="Mortazavi A."/>
        </authorList>
    </citation>
    <scope>NUCLEOTIDE SEQUENCE [LARGE SCALE GENOMIC DNA]</scope>
    <source>
        <strain evidence="7 8">ALL</strain>
    </source>
</reference>
<dbReference type="InterPro" id="IPR050271">
    <property type="entry name" value="UDP-glycosyltransferase"/>
</dbReference>
<dbReference type="PANTHER" id="PTHR48043:SF145">
    <property type="entry name" value="FI06409P-RELATED"/>
    <property type="match status" value="1"/>
</dbReference>
<reference evidence="7 8" key="1">
    <citation type="journal article" date="2015" name="Genome Biol.">
        <title>Comparative genomics of Steinernema reveals deeply conserved gene regulatory networks.</title>
        <authorList>
            <person name="Dillman A.R."/>
            <person name="Macchietto M."/>
            <person name="Porter C.F."/>
            <person name="Rogers A."/>
            <person name="Williams B."/>
            <person name="Antoshechkin I."/>
            <person name="Lee M.M."/>
            <person name="Goodwin Z."/>
            <person name="Lu X."/>
            <person name="Lewis E.E."/>
            <person name="Goodrich-Blair H."/>
            <person name="Stock S.P."/>
            <person name="Adams B.J."/>
            <person name="Sternberg P.W."/>
            <person name="Mortazavi A."/>
        </authorList>
    </citation>
    <scope>NUCLEOTIDE SEQUENCE [LARGE SCALE GENOMIC DNA]</scope>
    <source>
        <strain evidence="7 8">ALL</strain>
    </source>
</reference>
<accession>A0A4V5ZX68</accession>
<comment type="similarity">
    <text evidence="1 5">Belongs to the UDP-glycosyltransferase family.</text>
</comment>
<dbReference type="PANTHER" id="PTHR48043">
    <property type="entry name" value="EG:EG0003.4 PROTEIN-RELATED"/>
    <property type="match status" value="1"/>
</dbReference>
<dbReference type="CDD" id="cd03784">
    <property type="entry name" value="GT1_Gtf-like"/>
    <property type="match status" value="1"/>
</dbReference>
<evidence type="ECO:0000256" key="5">
    <source>
        <dbReference type="RuleBase" id="RU003718"/>
    </source>
</evidence>
<dbReference type="STRING" id="34508.A0A4V5ZX68"/>
<evidence type="ECO:0000313" key="8">
    <source>
        <dbReference type="Proteomes" id="UP000298663"/>
    </source>
</evidence>
<evidence type="ECO:0000256" key="2">
    <source>
        <dbReference type="ARBA" id="ARBA00022676"/>
    </source>
</evidence>
<dbReference type="Pfam" id="PF00201">
    <property type="entry name" value="UDPGT"/>
    <property type="match status" value="1"/>
</dbReference>
<dbReference type="InterPro" id="IPR035595">
    <property type="entry name" value="UDP_glycos_trans_CS"/>
</dbReference>
<comment type="catalytic activity">
    <reaction evidence="4 6">
        <text>glucuronate acceptor + UDP-alpha-D-glucuronate = acceptor beta-D-glucuronoside + UDP + H(+)</text>
        <dbReference type="Rhea" id="RHEA:21032"/>
        <dbReference type="ChEBI" id="CHEBI:15378"/>
        <dbReference type="ChEBI" id="CHEBI:58052"/>
        <dbReference type="ChEBI" id="CHEBI:58223"/>
        <dbReference type="ChEBI" id="CHEBI:132367"/>
        <dbReference type="ChEBI" id="CHEBI:132368"/>
        <dbReference type="EC" id="2.4.1.17"/>
    </reaction>
</comment>
<dbReference type="EC" id="2.4.1.17" evidence="6"/>
<keyword evidence="8" id="KW-1185">Reference proteome</keyword>
<organism evidence="7 8">
    <name type="scientific">Steinernema carpocapsae</name>
    <name type="common">Entomopathogenic nematode</name>
    <dbReference type="NCBI Taxonomy" id="34508"/>
    <lineage>
        <taxon>Eukaryota</taxon>
        <taxon>Metazoa</taxon>
        <taxon>Ecdysozoa</taxon>
        <taxon>Nematoda</taxon>
        <taxon>Chromadorea</taxon>
        <taxon>Rhabditida</taxon>
        <taxon>Tylenchina</taxon>
        <taxon>Panagrolaimomorpha</taxon>
        <taxon>Strongyloidoidea</taxon>
        <taxon>Steinernematidae</taxon>
        <taxon>Steinernema</taxon>
    </lineage>
</organism>
<dbReference type="InterPro" id="IPR002213">
    <property type="entry name" value="UDP_glucos_trans"/>
</dbReference>
<evidence type="ECO:0000313" key="7">
    <source>
        <dbReference type="EMBL" id="TKR58685.1"/>
    </source>
</evidence>
<protein>
    <recommendedName>
        <fullName evidence="6">UDP-glucuronosyltransferase</fullName>
        <ecNumber evidence="6">2.4.1.17</ecNumber>
    </recommendedName>
</protein>
<dbReference type="PROSITE" id="PS00375">
    <property type="entry name" value="UDPGT"/>
    <property type="match status" value="1"/>
</dbReference>
<evidence type="ECO:0000256" key="6">
    <source>
        <dbReference type="RuleBase" id="RU362059"/>
    </source>
</evidence>
<name>A0A4V5ZX68_STECR</name>
<dbReference type="AlphaFoldDB" id="A0A4V5ZX68"/>
<dbReference type="SUPFAM" id="SSF53756">
    <property type="entry name" value="UDP-Glycosyltransferase/glycogen phosphorylase"/>
    <property type="match status" value="1"/>
</dbReference>
<evidence type="ECO:0000256" key="1">
    <source>
        <dbReference type="ARBA" id="ARBA00009995"/>
    </source>
</evidence>
<keyword evidence="3 5" id="KW-0808">Transferase</keyword>
<dbReference type="Proteomes" id="UP000298663">
    <property type="component" value="Unassembled WGS sequence"/>
</dbReference>
<comment type="subcellular location">
    <subcellularLocation>
        <location evidence="6">Membrane</location>
        <topology evidence="6">Single-pass membrane protein</topology>
    </subcellularLocation>
</comment>
<keyword evidence="2 5" id="KW-0328">Glycosyltransferase</keyword>
<evidence type="ECO:0000256" key="4">
    <source>
        <dbReference type="ARBA" id="ARBA00047475"/>
    </source>
</evidence>
<evidence type="ECO:0000256" key="3">
    <source>
        <dbReference type="ARBA" id="ARBA00022679"/>
    </source>
</evidence>
<proteinExistence type="inferred from homology"/>
<dbReference type="Gene3D" id="3.40.50.2000">
    <property type="entry name" value="Glycogen Phosphorylase B"/>
    <property type="match status" value="1"/>
</dbReference>
<sequence>MKIGDDAFLNMQNLHPRKIETLLSTNWSLTIVDELFGTSMYGLAAYHHDRFKTPYIIHSTTTLIHVFAWNMGLGRSLIHRPSFWFPYNDNVRFDVTKFRQRLRAVTNALIVAGSMNFLTQNFDIKGIRQIGVEDFSFFNSWNQQAYNFHDDLMHFSFPAPISNEVKHVGRHCVNAKKLAPEFLDFVEDPASKGTIFIAFGTNVYWEFAPEHILDAFFDAVTELKDYRVVFSYNGLKPNRTIGSHVKLVSWSPQVEILSHKFTRLFITHGGLKSLREAICTAVPLIILPMAAEQTHNGAAVLEMGIAHVLSKFTISKKKLFGSIMEILDHIK</sequence>
<dbReference type="OrthoDB" id="5835829at2759"/>